<comment type="cofactor">
    <cofactor evidence="1">
        <name>Mg(2+)</name>
        <dbReference type="ChEBI" id="CHEBI:18420"/>
    </cofactor>
</comment>
<dbReference type="GO" id="GO:0005737">
    <property type="term" value="C:cytoplasm"/>
    <property type="evidence" value="ECO:0007669"/>
    <property type="project" value="TreeGrafter"/>
</dbReference>
<keyword evidence="4" id="KW-0460">Magnesium</keyword>
<reference evidence="7" key="1">
    <citation type="submission" date="2017-09" db="EMBL/GenBank/DDBJ databases">
        <title>Depth-based differentiation of microbial function through sediment-hosted aquifers and enrichment of novel symbionts in the deep terrestrial subsurface.</title>
        <authorList>
            <person name="Probst A.J."/>
            <person name="Ladd B."/>
            <person name="Jarett J.K."/>
            <person name="Geller-Mcgrath D.E."/>
            <person name="Sieber C.M.K."/>
            <person name="Emerson J.B."/>
            <person name="Anantharaman K."/>
            <person name="Thomas B.C."/>
            <person name="Malmstrom R."/>
            <person name="Stieglmeier M."/>
            <person name="Klingl A."/>
            <person name="Woyke T."/>
            <person name="Ryan C.M."/>
            <person name="Banfield J.F."/>
        </authorList>
    </citation>
    <scope>NUCLEOTIDE SEQUENCE [LARGE SCALE GENOMIC DNA]</scope>
</reference>
<organism evidence="6 7">
    <name type="scientific">candidate division WWE3 bacterium CG_4_10_14_0_2_um_filter_41_14</name>
    <dbReference type="NCBI Taxonomy" id="1975072"/>
    <lineage>
        <taxon>Bacteria</taxon>
        <taxon>Katanobacteria</taxon>
    </lineage>
</organism>
<keyword evidence="2 5" id="KW-0808">Transferase</keyword>
<dbReference type="InterPro" id="IPR008949">
    <property type="entry name" value="Isoprenoid_synthase_dom_sf"/>
</dbReference>
<comment type="caution">
    <text evidence="6">The sequence shown here is derived from an EMBL/GenBank/DDBJ whole genome shotgun (WGS) entry which is preliminary data.</text>
</comment>
<dbReference type="SFLD" id="SFLDS00005">
    <property type="entry name" value="Isoprenoid_Synthase_Type_I"/>
    <property type="match status" value="1"/>
</dbReference>
<dbReference type="PANTHER" id="PTHR11525:SF0">
    <property type="entry name" value="FARNESYL PYROPHOSPHATE SYNTHASE"/>
    <property type="match status" value="1"/>
</dbReference>
<evidence type="ECO:0000256" key="2">
    <source>
        <dbReference type="ARBA" id="ARBA00022679"/>
    </source>
</evidence>
<evidence type="ECO:0008006" key="8">
    <source>
        <dbReference type="Google" id="ProtNLM"/>
    </source>
</evidence>
<dbReference type="EMBL" id="PFNL01000177">
    <property type="protein sequence ID" value="PIZ44482.1"/>
    <property type="molecule type" value="Genomic_DNA"/>
</dbReference>
<gene>
    <name evidence="6" type="ORF">COY32_06310</name>
</gene>
<dbReference type="Proteomes" id="UP000228920">
    <property type="component" value="Unassembled WGS sequence"/>
</dbReference>
<keyword evidence="3" id="KW-0479">Metal-binding</keyword>
<dbReference type="PROSITE" id="PS00444">
    <property type="entry name" value="POLYPRENYL_SYNTHASE_2"/>
    <property type="match status" value="1"/>
</dbReference>
<dbReference type="Gene3D" id="1.10.600.10">
    <property type="entry name" value="Farnesyl Diphosphate Synthase"/>
    <property type="match status" value="1"/>
</dbReference>
<dbReference type="GO" id="GO:0004337">
    <property type="term" value="F:(2E,6E)-farnesyl diphosphate synthase activity"/>
    <property type="evidence" value="ECO:0007669"/>
    <property type="project" value="TreeGrafter"/>
</dbReference>
<evidence type="ECO:0000256" key="5">
    <source>
        <dbReference type="RuleBase" id="RU004466"/>
    </source>
</evidence>
<dbReference type="GO" id="GO:0046872">
    <property type="term" value="F:metal ion binding"/>
    <property type="evidence" value="ECO:0007669"/>
    <property type="project" value="UniProtKB-KW"/>
</dbReference>
<name>A0A2M7TFE2_UNCKA</name>
<evidence type="ECO:0000256" key="1">
    <source>
        <dbReference type="ARBA" id="ARBA00001946"/>
    </source>
</evidence>
<dbReference type="InterPro" id="IPR000092">
    <property type="entry name" value="Polyprenyl_synt"/>
</dbReference>
<accession>A0A2M7TFE2</accession>
<proteinExistence type="inferred from homology"/>
<sequence>MNGDLGKQYLKSYIQETNTEYEQFLDGEVKKAAEISKIPAEMLKRFSKTALRGKRVRGSLMQLGYEVAGGVDGESIQTASFSVELVHAGLLVHDDIMDRDDTRRGLISMHRQYEELGRALRVVDPEHFGVSLAIDVADAVYYTSMKVLLDSNFPAENVLAAAKIYAEYAIRTAHGQALDVATITLQSLSEKDILQVIKYKSAEYTGVMPFLMGAALAGMSDMDRINGMREYAYAFGWAFQIQDDILGLYGEQESVGKPIGSDIQEGKNTLLMLKLFEMGTDEDRAFLKMTLGKEDVSIEEIRQMRERVKKSGAYQSVYDIGMKYVDEGITHVTTITKDTRLQETLESLIVYMMERAV</sequence>
<dbReference type="InterPro" id="IPR039702">
    <property type="entry name" value="FPS1-like"/>
</dbReference>
<dbReference type="GO" id="GO:0045337">
    <property type="term" value="P:farnesyl diphosphate biosynthetic process"/>
    <property type="evidence" value="ECO:0007669"/>
    <property type="project" value="TreeGrafter"/>
</dbReference>
<dbReference type="PANTHER" id="PTHR11525">
    <property type="entry name" value="FARNESYL-PYROPHOSPHATE SYNTHETASE"/>
    <property type="match status" value="1"/>
</dbReference>
<dbReference type="CDD" id="cd00685">
    <property type="entry name" value="Trans_IPPS_HT"/>
    <property type="match status" value="1"/>
</dbReference>
<dbReference type="AlphaFoldDB" id="A0A2M7TFE2"/>
<protein>
    <recommendedName>
        <fullName evidence="8">Polyprenyl synthetase family protein</fullName>
    </recommendedName>
</protein>
<dbReference type="PROSITE" id="PS00723">
    <property type="entry name" value="POLYPRENYL_SYNTHASE_1"/>
    <property type="match status" value="1"/>
</dbReference>
<evidence type="ECO:0000256" key="4">
    <source>
        <dbReference type="ARBA" id="ARBA00022842"/>
    </source>
</evidence>
<comment type="similarity">
    <text evidence="5">Belongs to the FPP/GGPP synthase family.</text>
</comment>
<evidence type="ECO:0000313" key="6">
    <source>
        <dbReference type="EMBL" id="PIZ44482.1"/>
    </source>
</evidence>
<dbReference type="Pfam" id="PF00348">
    <property type="entry name" value="polyprenyl_synt"/>
    <property type="match status" value="1"/>
</dbReference>
<evidence type="ECO:0000256" key="3">
    <source>
        <dbReference type="ARBA" id="ARBA00022723"/>
    </source>
</evidence>
<dbReference type="InterPro" id="IPR033749">
    <property type="entry name" value="Polyprenyl_synt_CS"/>
</dbReference>
<dbReference type="SUPFAM" id="SSF48576">
    <property type="entry name" value="Terpenoid synthases"/>
    <property type="match status" value="1"/>
</dbReference>
<dbReference type="GO" id="GO:0004161">
    <property type="term" value="F:dimethylallyltranstransferase activity"/>
    <property type="evidence" value="ECO:0007669"/>
    <property type="project" value="TreeGrafter"/>
</dbReference>
<evidence type="ECO:0000313" key="7">
    <source>
        <dbReference type="Proteomes" id="UP000228920"/>
    </source>
</evidence>